<evidence type="ECO:0000313" key="3">
    <source>
        <dbReference type="Proteomes" id="UP000038010"/>
    </source>
</evidence>
<dbReference type="EMBL" id="LFJN01000003">
    <property type="protein sequence ID" value="KPI44726.1"/>
    <property type="molecule type" value="Genomic_DNA"/>
</dbReference>
<dbReference type="VEuPathDB" id="FungiDB:AB675_8443"/>
<dbReference type="RefSeq" id="XP_018004689.1">
    <property type="nucleotide sequence ID" value="XM_018148890.1"/>
</dbReference>
<sequence length="346" mass="39389">MPQRTSAGLHQRTLDRWLRRSSSPHVSTELGTTSTTSIESNGLMQLTDLPTELLQKILKEVFCGVRLGCKYRPSTHTVLIRYPSHLLVSTTYFAEAKIALLEQATISLPYAYFPVLQLPIPPDFSPDFEIVQRFQVFNIWKETFALDWSGDQIVLNTHERDAPPAIEVAPLKNSLTLEIKPPTWSNHVPDTWRLLRESGEAMTELAAHKHLYPVEIENALRNCFNSWAGSLELLLQRDKSSKLCVELDLKGQFAGSIKTRARWASPWAVFTRNLDCVLDLSVCVASQTNRSVRTKFYYTDNHPQHARQSFALMSDKDEAYTLKDEPAFNSPMTPSSFDKLVDKHVR</sequence>
<comment type="caution">
    <text evidence="2">The sequence shown here is derived from an EMBL/GenBank/DDBJ whole genome shotgun (WGS) entry which is preliminary data.</text>
</comment>
<feature type="region of interest" description="Disordered" evidence="1">
    <location>
        <begin position="324"/>
        <end position="346"/>
    </location>
</feature>
<dbReference type="AlphaFoldDB" id="A0A0N1HA92"/>
<gene>
    <name evidence="2" type="ORF">AB675_8443</name>
</gene>
<name>A0A0N1HA92_9EURO</name>
<dbReference type="GeneID" id="28740770"/>
<protein>
    <submittedName>
        <fullName evidence="2">Uncharacterized protein</fullName>
    </submittedName>
</protein>
<reference evidence="2 3" key="1">
    <citation type="submission" date="2015-06" db="EMBL/GenBank/DDBJ databases">
        <title>Draft genome of the ant-associated black yeast Phialophora attae CBS 131958.</title>
        <authorList>
            <person name="Moreno L.F."/>
            <person name="Stielow B.J."/>
            <person name="de Hoog S."/>
            <person name="Vicente V.A."/>
            <person name="Weiss V.A."/>
            <person name="de Vries M."/>
            <person name="Cruz L.M."/>
            <person name="Souza E.M."/>
        </authorList>
    </citation>
    <scope>NUCLEOTIDE SEQUENCE [LARGE SCALE GENOMIC DNA]</scope>
    <source>
        <strain evidence="2 3">CBS 131958</strain>
    </source>
</reference>
<keyword evidence="3" id="KW-1185">Reference proteome</keyword>
<proteinExistence type="predicted"/>
<evidence type="ECO:0000313" key="2">
    <source>
        <dbReference type="EMBL" id="KPI44726.1"/>
    </source>
</evidence>
<accession>A0A0N1HA92</accession>
<dbReference type="Proteomes" id="UP000038010">
    <property type="component" value="Unassembled WGS sequence"/>
</dbReference>
<organism evidence="2 3">
    <name type="scientific">Cyphellophora attinorum</name>
    <dbReference type="NCBI Taxonomy" id="1664694"/>
    <lineage>
        <taxon>Eukaryota</taxon>
        <taxon>Fungi</taxon>
        <taxon>Dikarya</taxon>
        <taxon>Ascomycota</taxon>
        <taxon>Pezizomycotina</taxon>
        <taxon>Eurotiomycetes</taxon>
        <taxon>Chaetothyriomycetidae</taxon>
        <taxon>Chaetothyriales</taxon>
        <taxon>Cyphellophoraceae</taxon>
        <taxon>Cyphellophora</taxon>
    </lineage>
</organism>
<evidence type="ECO:0000256" key="1">
    <source>
        <dbReference type="SAM" id="MobiDB-lite"/>
    </source>
</evidence>